<sequence length="783" mass="88503">MPDAQEGPAGGPIRKRISRACDSCYSLRTKCNGENPCQQCVKTSIPCTFDRARKKRGKAARKEQDGHREPEPLAARPPPVHAYRAGPSLQQHQHQQQQQQGFKQEQGPGIAPHFPYFNDGRTPTSDNGMRLPSLQRDQLDTLLSQSPGIPPDGLLPSPHPPREGSFMPPSNTSSFLPPTSTGMYATETLPSPMTGLSMFSQLAGTAAQTNYMLNPQSHHADPLEYRRPGSVMGHRGGLPSMTGESPASFKSASPQVHLPMHDRYRQTYHPPGSLPEGLRYPIFVAHLRALSFLPLHVISHLAETYFDNSPYVLGYTLRQRDFLHPTTPRVTSPALVFAVLCVSAHTCENAFFGQTPVMRAKIVQRLFELSVAALRPLQHDEVGGGGLDDVMTYTQLGTIIMASEFKGVSLRWLYGAWTLAKELHLNREWTEHTAISETTREERRRAWWLLFMIDRHLCLCYNKPMVLMDVECTNLLHPMDEQLWQSHEDIDGPGELNMSGDAQTPDGYLQQHQQQQHQHGQFLKMLYEERARGPRVFQVQGPGIFGFFLPLMSILGEICTIFHLKHHILLRFDDLAPQKARVREHLDAYKRSLERWNDPSTVPAPANILTRARQFSEGTFVAYALQLMHTMHILLCCKFDPIDMMNDADGWISSDEFIGATTHAVTAAEAVSTILRIDPDLSYIPFFLGIYLLQGSFLLFLIVDKLEQDADDAVIEACETYIRAHESAITTLDTVYQRNFRRVMRSTLNSIRYKVRSTDEEKEKRRELLTLYRWSGDGRGLVV</sequence>
<comment type="caution">
    <text evidence="10">The sequence shown here is derived from an EMBL/GenBank/DDBJ whole genome shotgun (WGS) entry which is preliminary data.</text>
</comment>
<gene>
    <name evidence="10" type="ORF">BCR37DRAFT_377428</name>
</gene>
<feature type="compositionally biased region" description="Low complexity" evidence="7">
    <location>
        <begin position="90"/>
        <end position="100"/>
    </location>
</feature>
<evidence type="ECO:0000256" key="5">
    <source>
        <dbReference type="ARBA" id="ARBA00023163"/>
    </source>
</evidence>
<dbReference type="SUPFAM" id="SSF57701">
    <property type="entry name" value="Zn2/Cys6 DNA-binding domain"/>
    <property type="match status" value="1"/>
</dbReference>
<organism evidence="10 11">
    <name type="scientific">Protomyces lactucae-debilis</name>
    <dbReference type="NCBI Taxonomy" id="2754530"/>
    <lineage>
        <taxon>Eukaryota</taxon>
        <taxon>Fungi</taxon>
        <taxon>Dikarya</taxon>
        <taxon>Ascomycota</taxon>
        <taxon>Taphrinomycotina</taxon>
        <taxon>Taphrinomycetes</taxon>
        <taxon>Taphrinales</taxon>
        <taxon>Protomycetaceae</taxon>
        <taxon>Protomyces</taxon>
    </lineage>
</organism>
<name>A0A1Y2FQX3_PROLT</name>
<keyword evidence="11" id="KW-1185">Reference proteome</keyword>
<evidence type="ECO:0000313" key="11">
    <source>
        <dbReference type="Proteomes" id="UP000193685"/>
    </source>
</evidence>
<dbReference type="OrthoDB" id="5365785at2759"/>
<dbReference type="OMA" id="NFPSFSM"/>
<dbReference type="STRING" id="56484.A0A1Y2FQX3"/>
<dbReference type="Proteomes" id="UP000193685">
    <property type="component" value="Unassembled WGS sequence"/>
</dbReference>
<keyword evidence="5" id="KW-0804">Transcription</keyword>
<dbReference type="InterPro" id="IPR051439">
    <property type="entry name" value="XlnR/Xlr1"/>
</dbReference>
<keyword evidence="1" id="KW-0479">Metal-binding</keyword>
<dbReference type="AlphaFoldDB" id="A0A1Y2FQX3"/>
<dbReference type="PANTHER" id="PTHR47663">
    <property type="entry name" value="XYLANOLYTIC TRANSCRIPTIONAL ACTIVATOR XLNR-RELATED"/>
    <property type="match status" value="1"/>
</dbReference>
<dbReference type="CDD" id="cd00067">
    <property type="entry name" value="GAL4"/>
    <property type="match status" value="1"/>
</dbReference>
<dbReference type="CDD" id="cd12148">
    <property type="entry name" value="fungal_TF_MHR"/>
    <property type="match status" value="1"/>
</dbReference>
<feature type="transmembrane region" description="Helical" evidence="8">
    <location>
        <begin position="683"/>
        <end position="703"/>
    </location>
</feature>
<keyword evidence="8" id="KW-0472">Membrane</keyword>
<dbReference type="EMBL" id="MCFI01000004">
    <property type="protein sequence ID" value="ORY85724.1"/>
    <property type="molecule type" value="Genomic_DNA"/>
</dbReference>
<dbReference type="GO" id="GO:0000981">
    <property type="term" value="F:DNA-binding transcription factor activity, RNA polymerase II-specific"/>
    <property type="evidence" value="ECO:0007669"/>
    <property type="project" value="InterPro"/>
</dbReference>
<dbReference type="PROSITE" id="PS50048">
    <property type="entry name" value="ZN2_CY6_FUNGAL_2"/>
    <property type="match status" value="1"/>
</dbReference>
<evidence type="ECO:0000256" key="7">
    <source>
        <dbReference type="SAM" id="MobiDB-lite"/>
    </source>
</evidence>
<keyword evidence="6" id="KW-0539">Nucleus</keyword>
<evidence type="ECO:0000256" key="8">
    <source>
        <dbReference type="SAM" id="Phobius"/>
    </source>
</evidence>
<keyword evidence="4" id="KW-0238">DNA-binding</keyword>
<dbReference type="GO" id="GO:0003677">
    <property type="term" value="F:DNA binding"/>
    <property type="evidence" value="ECO:0007669"/>
    <property type="project" value="UniProtKB-KW"/>
</dbReference>
<dbReference type="InterPro" id="IPR001138">
    <property type="entry name" value="Zn2Cys6_DnaBD"/>
</dbReference>
<keyword evidence="3" id="KW-0805">Transcription regulation</keyword>
<dbReference type="GeneID" id="63785421"/>
<evidence type="ECO:0000256" key="6">
    <source>
        <dbReference type="ARBA" id="ARBA00023242"/>
    </source>
</evidence>
<feature type="region of interest" description="Disordered" evidence="7">
    <location>
        <begin position="52"/>
        <end position="188"/>
    </location>
</feature>
<dbReference type="GO" id="GO:0008270">
    <property type="term" value="F:zinc ion binding"/>
    <property type="evidence" value="ECO:0007669"/>
    <property type="project" value="InterPro"/>
</dbReference>
<dbReference type="InterPro" id="IPR036864">
    <property type="entry name" value="Zn2-C6_fun-type_DNA-bd_sf"/>
</dbReference>
<dbReference type="RefSeq" id="XP_040727206.1">
    <property type="nucleotide sequence ID" value="XM_040868822.1"/>
</dbReference>
<feature type="compositionally biased region" description="Basic and acidic residues" evidence="7">
    <location>
        <begin position="60"/>
        <end position="71"/>
    </location>
</feature>
<evidence type="ECO:0000256" key="4">
    <source>
        <dbReference type="ARBA" id="ARBA00023125"/>
    </source>
</evidence>
<dbReference type="Pfam" id="PF00172">
    <property type="entry name" value="Zn_clus"/>
    <property type="match status" value="1"/>
</dbReference>
<keyword evidence="8" id="KW-1133">Transmembrane helix</keyword>
<dbReference type="Gene3D" id="4.10.240.10">
    <property type="entry name" value="Zn(2)-C6 fungal-type DNA-binding domain"/>
    <property type="match status" value="1"/>
</dbReference>
<evidence type="ECO:0000259" key="9">
    <source>
        <dbReference type="PROSITE" id="PS50048"/>
    </source>
</evidence>
<evidence type="ECO:0000313" key="10">
    <source>
        <dbReference type="EMBL" id="ORY85724.1"/>
    </source>
</evidence>
<feature type="compositionally biased region" description="Polar residues" evidence="7">
    <location>
        <begin position="168"/>
        <end position="188"/>
    </location>
</feature>
<keyword evidence="8" id="KW-0812">Transmembrane</keyword>
<evidence type="ECO:0000256" key="3">
    <source>
        <dbReference type="ARBA" id="ARBA00023015"/>
    </source>
</evidence>
<evidence type="ECO:0000256" key="2">
    <source>
        <dbReference type="ARBA" id="ARBA00022833"/>
    </source>
</evidence>
<feature type="domain" description="Zn(2)-C6 fungal-type" evidence="9">
    <location>
        <begin position="20"/>
        <end position="49"/>
    </location>
</feature>
<proteinExistence type="predicted"/>
<dbReference type="Pfam" id="PF04082">
    <property type="entry name" value="Fungal_trans"/>
    <property type="match status" value="1"/>
</dbReference>
<protein>
    <submittedName>
        <fullName evidence="10">Fungal-specific transcription factor domain-domain-containing protein</fullName>
    </submittedName>
</protein>
<keyword evidence="2" id="KW-0862">Zinc</keyword>
<dbReference type="GO" id="GO:0006351">
    <property type="term" value="P:DNA-templated transcription"/>
    <property type="evidence" value="ECO:0007669"/>
    <property type="project" value="InterPro"/>
</dbReference>
<dbReference type="PANTHER" id="PTHR47663:SF2">
    <property type="entry name" value="ARABINOLYTIC TRANSCRIPTIONAL ACTIVATOR ARAR-RELATED"/>
    <property type="match status" value="1"/>
</dbReference>
<dbReference type="InterPro" id="IPR007219">
    <property type="entry name" value="XnlR_reg_dom"/>
</dbReference>
<accession>A0A1Y2FQX3</accession>
<reference evidence="10 11" key="1">
    <citation type="submission" date="2016-07" db="EMBL/GenBank/DDBJ databases">
        <title>Pervasive Adenine N6-methylation of Active Genes in Fungi.</title>
        <authorList>
            <consortium name="DOE Joint Genome Institute"/>
            <person name="Mondo S.J."/>
            <person name="Dannebaum R.O."/>
            <person name="Kuo R.C."/>
            <person name="Labutti K."/>
            <person name="Haridas S."/>
            <person name="Kuo A."/>
            <person name="Salamov A."/>
            <person name="Ahrendt S.R."/>
            <person name="Lipzen A."/>
            <person name="Sullivan W."/>
            <person name="Andreopoulos W.B."/>
            <person name="Clum A."/>
            <person name="Lindquist E."/>
            <person name="Daum C."/>
            <person name="Ramamoorthy G.K."/>
            <person name="Gryganskyi A."/>
            <person name="Culley D."/>
            <person name="Magnuson J.K."/>
            <person name="James T.Y."/>
            <person name="O'Malley M.A."/>
            <person name="Stajich J.E."/>
            <person name="Spatafora J.W."/>
            <person name="Visel A."/>
            <person name="Grigoriev I.V."/>
        </authorList>
    </citation>
    <scope>NUCLEOTIDE SEQUENCE [LARGE SCALE GENOMIC DNA]</scope>
    <source>
        <strain evidence="10 11">12-1054</strain>
    </source>
</reference>
<evidence type="ECO:0000256" key="1">
    <source>
        <dbReference type="ARBA" id="ARBA00022723"/>
    </source>
</evidence>
<dbReference type="SMART" id="SM00066">
    <property type="entry name" value="GAL4"/>
    <property type="match status" value="1"/>
</dbReference>